<gene>
    <name evidence="3" type="ORF">EI684_05410</name>
</gene>
<dbReference type="SUPFAM" id="SSF53850">
    <property type="entry name" value="Periplasmic binding protein-like II"/>
    <property type="match status" value="1"/>
</dbReference>
<dbReference type="Pfam" id="PF12849">
    <property type="entry name" value="PBP_like_2"/>
    <property type="match status" value="1"/>
</dbReference>
<evidence type="ECO:0000313" key="3">
    <source>
        <dbReference type="EMBL" id="RRR75138.1"/>
    </source>
</evidence>
<accession>A0A426U5B9</accession>
<keyword evidence="1" id="KW-0732">Signal</keyword>
<dbReference type="InterPro" id="IPR052738">
    <property type="entry name" value="ABC-Tungstate_binding"/>
</dbReference>
<dbReference type="PANTHER" id="PTHR37945">
    <property type="entry name" value="EXTRACELLULAR TUNGSTATE BINDING PROTEIN"/>
    <property type="match status" value="1"/>
</dbReference>
<dbReference type="PROSITE" id="PS51257">
    <property type="entry name" value="PROKAR_LIPOPROTEIN"/>
    <property type="match status" value="1"/>
</dbReference>
<evidence type="ECO:0000313" key="4">
    <source>
        <dbReference type="Proteomes" id="UP000280307"/>
    </source>
</evidence>
<sequence>MHRSFQAVIALLLMTLFVACSSAPTSSPVPPAAAPAEPQILRLATTTSTADSGLLEAIIPDFETSTNVRVEVIAVGTGQALALGRNGDVDVVLVHARAQEDAFVADGFGTKRRDVMYNDFVLVGPLADPAQVAETTSISDALRAIAAAEAPFASRGDNSGTHSKELRLWAASAITPTAELPWYNALGQGMGATLIAANELSAYTLTDRATWLATAASLPDLTIVFGGATIEANPDQSLYNPYGVIPVNPERHAGIEHELAEAFATWLTSAETQAAIGAFGAEQYGQPLFFAAANP</sequence>
<dbReference type="EMBL" id="RSAS01000211">
    <property type="protein sequence ID" value="RRR75138.1"/>
    <property type="molecule type" value="Genomic_DNA"/>
</dbReference>
<evidence type="ECO:0000256" key="1">
    <source>
        <dbReference type="SAM" id="SignalP"/>
    </source>
</evidence>
<name>A0A426U5B9_9CHLR</name>
<proteinExistence type="predicted"/>
<organism evidence="3 4">
    <name type="scientific">Candidatus Viridilinea halotolerans</name>
    <dbReference type="NCBI Taxonomy" id="2491704"/>
    <lineage>
        <taxon>Bacteria</taxon>
        <taxon>Bacillati</taxon>
        <taxon>Chloroflexota</taxon>
        <taxon>Chloroflexia</taxon>
        <taxon>Chloroflexales</taxon>
        <taxon>Chloroflexineae</taxon>
        <taxon>Oscillochloridaceae</taxon>
        <taxon>Candidatus Viridilinea</taxon>
    </lineage>
</organism>
<evidence type="ECO:0000259" key="2">
    <source>
        <dbReference type="Pfam" id="PF12849"/>
    </source>
</evidence>
<reference evidence="3 4" key="1">
    <citation type="submission" date="2018-12" db="EMBL/GenBank/DDBJ databases">
        <title>Genome Sequence of Candidatus Viridilinea halotolerans isolated from saline sulfide-rich spring.</title>
        <authorList>
            <person name="Grouzdev D.S."/>
            <person name="Burganskaya E.I."/>
            <person name="Krutkina M.S."/>
            <person name="Sukhacheva M.V."/>
            <person name="Gorlenko V.M."/>
        </authorList>
    </citation>
    <scope>NUCLEOTIDE SEQUENCE [LARGE SCALE GENOMIC DNA]</scope>
    <source>
        <strain evidence="3">Chok-6</strain>
    </source>
</reference>
<comment type="caution">
    <text evidence="3">The sequence shown here is derived from an EMBL/GenBank/DDBJ whole genome shotgun (WGS) entry which is preliminary data.</text>
</comment>
<dbReference type="Proteomes" id="UP000280307">
    <property type="component" value="Unassembled WGS sequence"/>
</dbReference>
<dbReference type="Gene3D" id="3.40.190.10">
    <property type="entry name" value="Periplasmic binding protein-like II"/>
    <property type="match status" value="2"/>
</dbReference>
<feature type="chain" id="PRO_5019513371" evidence="1">
    <location>
        <begin position="23"/>
        <end position="295"/>
    </location>
</feature>
<dbReference type="PANTHER" id="PTHR37945:SF1">
    <property type="entry name" value="EXTRACELLULAR TUNGSTATE BINDING PROTEIN"/>
    <property type="match status" value="1"/>
</dbReference>
<dbReference type="InterPro" id="IPR024370">
    <property type="entry name" value="PBP_domain"/>
</dbReference>
<protein>
    <submittedName>
        <fullName evidence="3">Tungstate ABC transporter</fullName>
    </submittedName>
</protein>
<feature type="domain" description="PBP" evidence="2">
    <location>
        <begin position="36"/>
        <end position="271"/>
    </location>
</feature>
<feature type="signal peptide" evidence="1">
    <location>
        <begin position="1"/>
        <end position="22"/>
    </location>
</feature>
<dbReference type="AlphaFoldDB" id="A0A426U5B9"/>